<evidence type="ECO:0000313" key="2">
    <source>
        <dbReference type="EMBL" id="WYV99165.1"/>
    </source>
</evidence>
<feature type="compositionally biased region" description="Basic and acidic residues" evidence="1">
    <location>
        <begin position="1"/>
        <end position="19"/>
    </location>
</feature>
<sequence length="42" mass="4660">MAKRPYDATKEHAPIERSAKPAKGHPNKGLKEKNPYSGKKAE</sequence>
<dbReference type="Proteomes" id="UP001438490">
    <property type="component" value="Segment"/>
</dbReference>
<accession>A0AAX4MXJ1</accession>
<feature type="region of interest" description="Disordered" evidence="1">
    <location>
        <begin position="1"/>
        <end position="42"/>
    </location>
</feature>
<keyword evidence="3" id="KW-1185">Reference proteome</keyword>
<proteinExistence type="predicted"/>
<name>A0AAX4MXJ1_9CAUD</name>
<evidence type="ECO:0000256" key="1">
    <source>
        <dbReference type="SAM" id="MobiDB-lite"/>
    </source>
</evidence>
<dbReference type="EMBL" id="PP496413">
    <property type="protein sequence ID" value="WYV99165.1"/>
    <property type="molecule type" value="Genomic_DNA"/>
</dbReference>
<feature type="compositionally biased region" description="Basic and acidic residues" evidence="1">
    <location>
        <begin position="29"/>
        <end position="42"/>
    </location>
</feature>
<organism evidence="2 3">
    <name type="scientific">Pseudomonas phage vB_PpuM-Amme-3</name>
    <dbReference type="NCBI Taxonomy" id="3132617"/>
    <lineage>
        <taxon>Viruses</taxon>
        <taxon>Duplodnaviria</taxon>
        <taxon>Heunggongvirae</taxon>
        <taxon>Uroviricota</taxon>
        <taxon>Caudoviricetes</taxon>
        <taxon>Vandenendeviridae</taxon>
        <taxon>Gorskivirinae</taxon>
        <taxon>Tartuvirus</taxon>
        <taxon>Tartuvirus amme3</taxon>
    </lineage>
</organism>
<evidence type="ECO:0000313" key="3">
    <source>
        <dbReference type="Proteomes" id="UP001438490"/>
    </source>
</evidence>
<reference evidence="2 3" key="1">
    <citation type="submission" date="2024-03" db="EMBL/GenBank/DDBJ databases">
        <title>Isolation and characterization of a phage collection against Pseudomonas putida.</title>
        <authorList>
            <person name="Brauer A."/>
            <person name="Rosendahl S."/>
            <person name="Kangsep A."/>
            <person name="Rikberg R."/>
            <person name="Lewanczyk A.C."/>
            <person name="Horak R."/>
            <person name="Tamman H."/>
        </authorList>
    </citation>
    <scope>NUCLEOTIDE SEQUENCE [LARGE SCALE GENOMIC DNA]</scope>
</reference>
<protein>
    <submittedName>
        <fullName evidence="2">Uncharacterized protein</fullName>
    </submittedName>
</protein>
<gene>
    <name evidence="2" type="ORF">Amme3_00174</name>
</gene>